<feature type="region of interest" description="Disordered" evidence="1">
    <location>
        <begin position="459"/>
        <end position="486"/>
    </location>
</feature>
<feature type="compositionally biased region" description="Basic and acidic residues" evidence="1">
    <location>
        <begin position="375"/>
        <end position="388"/>
    </location>
</feature>
<reference evidence="4" key="1">
    <citation type="journal article" date="2023" name="bioRxiv">
        <title>Complete genome of the Medicago anthracnose fungus, Colletotrichum destructivum, reveals a mini-chromosome-like region within a core chromosome.</title>
        <authorList>
            <person name="Lapalu N."/>
            <person name="Simon A."/>
            <person name="Lu A."/>
            <person name="Plaumann P.-L."/>
            <person name="Amselem J."/>
            <person name="Pigne S."/>
            <person name="Auger A."/>
            <person name="Koch C."/>
            <person name="Dallery J.-F."/>
            <person name="O'Connell R.J."/>
        </authorList>
    </citation>
    <scope>NUCLEOTIDE SEQUENCE [LARGE SCALE GENOMIC DNA]</scope>
    <source>
        <strain evidence="4">CBS 520.97</strain>
    </source>
</reference>
<organism evidence="3 4">
    <name type="scientific">Colletotrichum destructivum</name>
    <dbReference type="NCBI Taxonomy" id="34406"/>
    <lineage>
        <taxon>Eukaryota</taxon>
        <taxon>Fungi</taxon>
        <taxon>Dikarya</taxon>
        <taxon>Ascomycota</taxon>
        <taxon>Pezizomycotina</taxon>
        <taxon>Sordariomycetes</taxon>
        <taxon>Hypocreomycetidae</taxon>
        <taxon>Glomerellales</taxon>
        <taxon>Glomerellaceae</taxon>
        <taxon>Colletotrichum</taxon>
        <taxon>Colletotrichum destructivum species complex</taxon>
    </lineage>
</organism>
<dbReference type="AlphaFoldDB" id="A0AAX4HWM7"/>
<feature type="compositionally biased region" description="Pro residues" evidence="1">
    <location>
        <begin position="189"/>
        <end position="258"/>
    </location>
</feature>
<dbReference type="KEGG" id="cdet:87936690"/>
<dbReference type="RefSeq" id="XP_062772397.1">
    <property type="nucleotide sequence ID" value="XM_062916346.1"/>
</dbReference>
<keyword evidence="4" id="KW-1185">Reference proteome</keyword>
<evidence type="ECO:0000256" key="1">
    <source>
        <dbReference type="SAM" id="MobiDB-lite"/>
    </source>
</evidence>
<feature type="transmembrane region" description="Helical" evidence="2">
    <location>
        <begin position="393"/>
        <end position="414"/>
    </location>
</feature>
<feature type="region of interest" description="Disordered" evidence="1">
    <location>
        <begin position="694"/>
        <end position="748"/>
    </location>
</feature>
<feature type="compositionally biased region" description="Pro residues" evidence="1">
    <location>
        <begin position="298"/>
        <end position="336"/>
    </location>
</feature>
<evidence type="ECO:0000256" key="2">
    <source>
        <dbReference type="SAM" id="Phobius"/>
    </source>
</evidence>
<feature type="region of interest" description="Disordered" evidence="1">
    <location>
        <begin position="425"/>
        <end position="446"/>
    </location>
</feature>
<feature type="region of interest" description="Disordered" evidence="1">
    <location>
        <begin position="364"/>
        <end position="388"/>
    </location>
</feature>
<evidence type="ECO:0000313" key="4">
    <source>
        <dbReference type="Proteomes" id="UP001322277"/>
    </source>
</evidence>
<dbReference type="Proteomes" id="UP001322277">
    <property type="component" value="Chromosome 1"/>
</dbReference>
<feature type="region of interest" description="Disordered" evidence="1">
    <location>
        <begin position="1"/>
        <end position="346"/>
    </location>
</feature>
<feature type="compositionally biased region" description="Basic and acidic residues" evidence="1">
    <location>
        <begin position="73"/>
        <end position="91"/>
    </location>
</feature>
<proteinExistence type="predicted"/>
<name>A0AAX4HWM7_9PEZI</name>
<feature type="compositionally biased region" description="Pro residues" evidence="1">
    <location>
        <begin position="134"/>
        <end position="148"/>
    </location>
</feature>
<dbReference type="PRINTS" id="PR01217">
    <property type="entry name" value="PRICHEXTENSN"/>
</dbReference>
<dbReference type="EMBL" id="CP137305">
    <property type="protein sequence ID" value="WQF75173.1"/>
    <property type="molecule type" value="Genomic_DNA"/>
</dbReference>
<accession>A0AAX4HWM7</accession>
<keyword evidence="2" id="KW-0812">Transmembrane</keyword>
<evidence type="ECO:0000313" key="3">
    <source>
        <dbReference type="EMBL" id="WQF75173.1"/>
    </source>
</evidence>
<feature type="compositionally biased region" description="Polar residues" evidence="1">
    <location>
        <begin position="259"/>
        <end position="273"/>
    </location>
</feature>
<feature type="compositionally biased region" description="Basic and acidic residues" evidence="1">
    <location>
        <begin position="739"/>
        <end position="748"/>
    </location>
</feature>
<sequence>MIGEDRMIEEQGMAPHVKQRDHKPSKRRARPVNIAVPPSLWERDADSDDEYTAQVERAAGGVWKRTANSGARVPDETVERRSDSDSDDQARRNRLNQPPQQQPSSPDTPIARPPNNVATSKPPLPLASLRPARPVVPIPILRPVPAAPPVFASQTPSATSRPPAFEAPEPVQQLPQETPISRPELPMDAPEPPPPPPPGPEDPPPPPPPPVLAPGEPDPPPPPPPPPPRPPSPPPSPPPPPPPPEPEPEPQPPAPPPTTMTVTSPPRTITLISTMAPPRDPPSPKKSSRSSSRSSSSKPPPITTPTPTPTPTPTLPPAPTGPTSPPGLPPLPPVDPSAPRKGIEGHSAPTVTATLASAVLPAETISALPGQASSDRGKDDGRPPRMNPETEHALIAVGSIGSFIFASFLVWIVWRTMKRAARRRRERESGFPGDHPGMGSKIPFFKGPMGGWENLDRRRSESNQYEKGPRGTLRLDTGFYGPNGKPSSYGPGSAYAANYTMSPADSRGSPVHTSPTNTLPVRMNTMNRGTYNSNQQGVFNNQVGTYSSQTGTYISHAPSGSLTHIIGQYENATDPGMTLRSGVGAGAYFNQSELARQPSDAYDPARRQVNRASELSSISSGFGDGDIIVPGMPGMVLQPPPPVSQSLRASQNGVGRFSWANKANQANRETVYTEASEDLPPRFRTVDSWVNQQTGRVKRAQARPETDEDIPPVPGLPAGTGQNGMPPEPQFTMMMPDGEVPRRPDNAS</sequence>
<keyword evidence="2" id="KW-1133">Transmembrane helix</keyword>
<gene>
    <name evidence="3" type="ORF">CDEST_00187</name>
</gene>
<feature type="compositionally biased region" description="Basic residues" evidence="1">
    <location>
        <begin position="17"/>
        <end position="30"/>
    </location>
</feature>
<protein>
    <submittedName>
        <fullName evidence="3">Uncharacterized protein</fullName>
    </submittedName>
</protein>
<keyword evidence="2" id="KW-0472">Membrane</keyword>
<dbReference type="GeneID" id="87936690"/>